<evidence type="ECO:0000256" key="1">
    <source>
        <dbReference type="SAM" id="MobiDB-lite"/>
    </source>
</evidence>
<comment type="caution">
    <text evidence="2">The sequence shown here is derived from an EMBL/GenBank/DDBJ whole genome shotgun (WGS) entry which is preliminary data.</text>
</comment>
<gene>
    <name evidence="2" type="ORF">CSKR_102240</name>
</gene>
<feature type="region of interest" description="Disordered" evidence="1">
    <location>
        <begin position="48"/>
        <end position="76"/>
    </location>
</feature>
<dbReference type="AlphaFoldDB" id="A0A3R7CS77"/>
<dbReference type="EMBL" id="NIRI02000042">
    <property type="protein sequence ID" value="KAG5450091.1"/>
    <property type="molecule type" value="Genomic_DNA"/>
</dbReference>
<organism evidence="2 3">
    <name type="scientific">Clonorchis sinensis</name>
    <name type="common">Chinese liver fluke</name>
    <dbReference type="NCBI Taxonomy" id="79923"/>
    <lineage>
        <taxon>Eukaryota</taxon>
        <taxon>Metazoa</taxon>
        <taxon>Spiralia</taxon>
        <taxon>Lophotrochozoa</taxon>
        <taxon>Platyhelminthes</taxon>
        <taxon>Trematoda</taxon>
        <taxon>Digenea</taxon>
        <taxon>Opisthorchiida</taxon>
        <taxon>Opisthorchiata</taxon>
        <taxon>Opisthorchiidae</taxon>
        <taxon>Clonorchis</taxon>
    </lineage>
</organism>
<protein>
    <submittedName>
        <fullName evidence="2">Uncharacterized protein</fullName>
    </submittedName>
</protein>
<evidence type="ECO:0000313" key="2">
    <source>
        <dbReference type="EMBL" id="KAG5450091.1"/>
    </source>
</evidence>
<reference evidence="2 3" key="1">
    <citation type="journal article" date="2018" name="Biotechnol. Adv.">
        <title>Improved genomic resources and new bioinformatic workflow for the carcinogenic parasite Clonorchis sinensis: Biotechnological implications.</title>
        <authorList>
            <person name="Wang D."/>
            <person name="Korhonen P.K."/>
            <person name="Gasser R.B."/>
            <person name="Young N.D."/>
        </authorList>
    </citation>
    <scope>NUCLEOTIDE SEQUENCE [LARGE SCALE GENOMIC DNA]</scope>
    <source>
        <strain evidence="2">Cs-k2</strain>
    </source>
</reference>
<reference evidence="2 3" key="2">
    <citation type="journal article" date="2021" name="Genomics">
        <title>High-quality reference genome for Clonorchis sinensis.</title>
        <authorList>
            <person name="Young N.D."/>
            <person name="Stroehlein A.J."/>
            <person name="Kinkar L."/>
            <person name="Wang T."/>
            <person name="Sohn W.M."/>
            <person name="Chang B.C.H."/>
            <person name="Kaur P."/>
            <person name="Weisz D."/>
            <person name="Dudchenko O."/>
            <person name="Aiden E.L."/>
            <person name="Korhonen P.K."/>
            <person name="Gasser R.B."/>
        </authorList>
    </citation>
    <scope>NUCLEOTIDE SEQUENCE [LARGE SCALE GENOMIC DNA]</scope>
    <source>
        <strain evidence="2">Cs-k2</strain>
    </source>
</reference>
<name>A0A3R7CS77_CLOSI</name>
<accession>A0A3R7CS77</accession>
<feature type="compositionally biased region" description="Basic and acidic residues" evidence="1">
    <location>
        <begin position="57"/>
        <end position="69"/>
    </location>
</feature>
<keyword evidence="3" id="KW-1185">Reference proteome</keyword>
<dbReference type="InParanoid" id="A0A3R7CS77"/>
<sequence length="76" mass="8829">MAVAAKPISWIVADPRCCPFRVFANFYLEEWWTLNRKLKHDRDLALQQPSNSMNASDFRRAEPEIDSPAHSKNAIR</sequence>
<evidence type="ECO:0000313" key="3">
    <source>
        <dbReference type="Proteomes" id="UP000286415"/>
    </source>
</evidence>
<dbReference type="Proteomes" id="UP000286415">
    <property type="component" value="Unassembled WGS sequence"/>
</dbReference>
<proteinExistence type="predicted"/>